<dbReference type="InterPro" id="IPR051168">
    <property type="entry name" value="AASS"/>
</dbReference>
<dbReference type="OrthoDB" id="3247724at2759"/>
<evidence type="ECO:0000259" key="3">
    <source>
        <dbReference type="Pfam" id="PF16653"/>
    </source>
</evidence>
<proteinExistence type="predicted"/>
<dbReference type="GO" id="GO:0019878">
    <property type="term" value="P:lysine biosynthetic process via aminoadipic acid"/>
    <property type="evidence" value="ECO:0007669"/>
    <property type="project" value="TreeGrafter"/>
</dbReference>
<dbReference type="Gene3D" id="3.40.50.720">
    <property type="entry name" value="NAD(P)-binding Rossmann-like Domain"/>
    <property type="match status" value="1"/>
</dbReference>
<dbReference type="Pfam" id="PF16653">
    <property type="entry name" value="Sacchrp_dh_C"/>
    <property type="match status" value="1"/>
</dbReference>
<evidence type="ECO:0000256" key="1">
    <source>
        <dbReference type="ARBA" id="ARBA00023002"/>
    </source>
</evidence>
<dbReference type="EMBL" id="KZ084092">
    <property type="protein sequence ID" value="OSD05656.1"/>
    <property type="molecule type" value="Genomic_DNA"/>
</dbReference>
<sequence length="111" mass="12476">MRFEEWERDLVLFQQKFLAELADGTEDTITSTLEAYGELNGHSAMARYVGVPCGIAAQMVLDGLFKESDIFAPHSKEICDPIRETLEAHGMGLVEQEITQLYGFYVTVVRS</sequence>
<dbReference type="AlphaFoldDB" id="A0A1Y2IX13"/>
<feature type="domain" description="Saccharopine dehydrogenase-like C-terminal" evidence="3">
    <location>
        <begin position="2"/>
        <end position="90"/>
    </location>
</feature>
<dbReference type="PANTHER" id="PTHR11133">
    <property type="entry name" value="SACCHAROPINE DEHYDROGENASE"/>
    <property type="match status" value="1"/>
</dbReference>
<reference evidence="4 5" key="1">
    <citation type="journal article" date="2015" name="Biotechnol. Biofuels">
        <title>Enhanced degradation of softwood versus hardwood by the white-rot fungus Pycnoporus coccineus.</title>
        <authorList>
            <person name="Couturier M."/>
            <person name="Navarro D."/>
            <person name="Chevret D."/>
            <person name="Henrissat B."/>
            <person name="Piumi F."/>
            <person name="Ruiz-Duenas F.J."/>
            <person name="Martinez A.T."/>
            <person name="Grigoriev I.V."/>
            <person name="Riley R."/>
            <person name="Lipzen A."/>
            <person name="Berrin J.G."/>
            <person name="Master E.R."/>
            <person name="Rosso M.N."/>
        </authorList>
    </citation>
    <scope>NUCLEOTIDE SEQUENCE [LARGE SCALE GENOMIC DNA]</scope>
    <source>
        <strain evidence="4 5">BRFM310</strain>
    </source>
</reference>
<protein>
    <submittedName>
        <fullName evidence="4">Putative Saccharopine dehydrogenase</fullName>
    </submittedName>
</protein>
<keyword evidence="2" id="KW-0457">Lysine biosynthesis</keyword>
<dbReference type="InterPro" id="IPR032095">
    <property type="entry name" value="Sacchrp_dh-like_C"/>
</dbReference>
<keyword evidence="5" id="KW-1185">Reference proteome</keyword>
<keyword evidence="2" id="KW-0028">Amino-acid biosynthesis</keyword>
<keyword evidence="1" id="KW-0560">Oxidoreductase</keyword>
<dbReference type="STRING" id="1353009.A0A1Y2IX13"/>
<evidence type="ECO:0000313" key="4">
    <source>
        <dbReference type="EMBL" id="OSD05656.1"/>
    </source>
</evidence>
<organism evidence="4 5">
    <name type="scientific">Trametes coccinea (strain BRFM310)</name>
    <name type="common">Pycnoporus coccineus</name>
    <dbReference type="NCBI Taxonomy" id="1353009"/>
    <lineage>
        <taxon>Eukaryota</taxon>
        <taxon>Fungi</taxon>
        <taxon>Dikarya</taxon>
        <taxon>Basidiomycota</taxon>
        <taxon>Agaricomycotina</taxon>
        <taxon>Agaricomycetes</taxon>
        <taxon>Polyporales</taxon>
        <taxon>Polyporaceae</taxon>
        <taxon>Trametes</taxon>
    </lineage>
</organism>
<dbReference type="Proteomes" id="UP000193067">
    <property type="component" value="Unassembled WGS sequence"/>
</dbReference>
<dbReference type="PANTHER" id="PTHR11133:SF22">
    <property type="entry name" value="ALPHA-AMINOADIPIC SEMIALDEHYDE SYNTHASE, MITOCHONDRIAL"/>
    <property type="match status" value="1"/>
</dbReference>
<accession>A0A1Y2IX13</accession>
<evidence type="ECO:0000313" key="5">
    <source>
        <dbReference type="Proteomes" id="UP000193067"/>
    </source>
</evidence>
<gene>
    <name evidence="4" type="ORF">PYCCODRAFT_1465001</name>
</gene>
<evidence type="ECO:0000256" key="2">
    <source>
        <dbReference type="ARBA" id="ARBA00023154"/>
    </source>
</evidence>
<dbReference type="GO" id="GO:0005737">
    <property type="term" value="C:cytoplasm"/>
    <property type="evidence" value="ECO:0007669"/>
    <property type="project" value="TreeGrafter"/>
</dbReference>
<name>A0A1Y2IX13_TRAC3</name>
<dbReference type="GO" id="GO:0004753">
    <property type="term" value="F:saccharopine dehydrogenase activity"/>
    <property type="evidence" value="ECO:0007669"/>
    <property type="project" value="TreeGrafter"/>
</dbReference>